<organism evidence="1 2">
    <name type="scientific">Mycena pura</name>
    <dbReference type="NCBI Taxonomy" id="153505"/>
    <lineage>
        <taxon>Eukaryota</taxon>
        <taxon>Fungi</taxon>
        <taxon>Dikarya</taxon>
        <taxon>Basidiomycota</taxon>
        <taxon>Agaricomycotina</taxon>
        <taxon>Agaricomycetes</taxon>
        <taxon>Agaricomycetidae</taxon>
        <taxon>Agaricales</taxon>
        <taxon>Marasmiineae</taxon>
        <taxon>Mycenaceae</taxon>
        <taxon>Mycena</taxon>
    </lineage>
</organism>
<dbReference type="SUPFAM" id="SSF52047">
    <property type="entry name" value="RNI-like"/>
    <property type="match status" value="1"/>
</dbReference>
<name>A0AAD6VGP5_9AGAR</name>
<accession>A0AAD6VGP5</accession>
<keyword evidence="2" id="KW-1185">Reference proteome</keyword>
<evidence type="ECO:0000313" key="2">
    <source>
        <dbReference type="Proteomes" id="UP001219525"/>
    </source>
</evidence>
<protein>
    <submittedName>
        <fullName evidence="1">Uncharacterized protein</fullName>
    </submittedName>
</protein>
<dbReference type="AlphaFoldDB" id="A0AAD6VGP5"/>
<dbReference type="Proteomes" id="UP001219525">
    <property type="component" value="Unassembled WGS sequence"/>
</dbReference>
<dbReference type="EMBL" id="JARJCW010000031">
    <property type="protein sequence ID" value="KAJ7209217.1"/>
    <property type="molecule type" value="Genomic_DNA"/>
</dbReference>
<proteinExistence type="predicted"/>
<reference evidence="1" key="1">
    <citation type="submission" date="2023-03" db="EMBL/GenBank/DDBJ databases">
        <title>Massive genome expansion in bonnet fungi (Mycena s.s.) driven by repeated elements and novel gene families across ecological guilds.</title>
        <authorList>
            <consortium name="Lawrence Berkeley National Laboratory"/>
            <person name="Harder C.B."/>
            <person name="Miyauchi S."/>
            <person name="Viragh M."/>
            <person name="Kuo A."/>
            <person name="Thoen E."/>
            <person name="Andreopoulos B."/>
            <person name="Lu D."/>
            <person name="Skrede I."/>
            <person name="Drula E."/>
            <person name="Henrissat B."/>
            <person name="Morin E."/>
            <person name="Kohler A."/>
            <person name="Barry K."/>
            <person name="LaButti K."/>
            <person name="Morin E."/>
            <person name="Salamov A."/>
            <person name="Lipzen A."/>
            <person name="Mereny Z."/>
            <person name="Hegedus B."/>
            <person name="Baldrian P."/>
            <person name="Stursova M."/>
            <person name="Weitz H."/>
            <person name="Taylor A."/>
            <person name="Grigoriev I.V."/>
            <person name="Nagy L.G."/>
            <person name="Martin F."/>
            <person name="Kauserud H."/>
        </authorList>
    </citation>
    <scope>NUCLEOTIDE SEQUENCE</scope>
    <source>
        <strain evidence="1">9144</strain>
    </source>
</reference>
<comment type="caution">
    <text evidence="1">The sequence shown here is derived from an EMBL/GenBank/DDBJ whole genome shotgun (WGS) entry which is preliminary data.</text>
</comment>
<evidence type="ECO:0000313" key="1">
    <source>
        <dbReference type="EMBL" id="KAJ7209217.1"/>
    </source>
</evidence>
<gene>
    <name evidence="1" type="ORF">GGX14DRAFT_453308</name>
</gene>
<sequence length="414" mass="47345">MNVPQELLDLITHNLYDDILTVRACSLAGRPFARSTRAHIFRRIKISPLSNSSESTSSGNRHTCQELYKLLTLKPHVAPLIEELEIVIVLVGSETNLESGKHHPPWIMSSRILSLVLPLLSLKRISLVEDCPDHYNTELSLKWNKLGRKLKAALEDVFSSPTLESVHLRGIVVESPRQLLSLFSKGISIKDISLSRVYLHGPKARIPWPESEPWSPQLRSILLSDILNKPLLRYFVNPQIDLSHVESLTLASDSVEWKAQILQAAQPEILRLRSFHAPASVGNNFEAFHFSKKLRSIHLFTEKILEWMTVLFKLCPDDCRIETMIFEGPTFYYRSCTNRWPHLEQYIKQGLARLPCLASVEIRGHDVEIRGHEEGHAWTDWEALLLRLMPSLVQRGLLTITRIELLNGVHQGWE</sequence>